<gene>
    <name evidence="2" type="ORF">ASJ80_14675</name>
</gene>
<dbReference type="InterPro" id="IPR025275">
    <property type="entry name" value="DUF4015"/>
</dbReference>
<dbReference type="InterPro" id="IPR017853">
    <property type="entry name" value="GH"/>
</dbReference>
<dbReference type="PANTHER" id="PTHR33490">
    <property type="entry name" value="BLR5614 PROTEIN-RELATED"/>
    <property type="match status" value="1"/>
</dbReference>
<dbReference type="Pfam" id="PF09373">
    <property type="entry name" value="PMBR"/>
    <property type="match status" value="3"/>
</dbReference>
<dbReference type="InterPro" id="IPR038765">
    <property type="entry name" value="Papain-like_cys_pep_sf"/>
</dbReference>
<dbReference type="InterPro" id="IPR002931">
    <property type="entry name" value="Transglutaminase-like"/>
</dbReference>
<sequence length="856" mass="92436">MLIICIMAMSTLGSSYAAADNQQSAETTADSALNNNTTVNQNPVETVKNNQTGIQNRVQNTSLTGTTGNRTTQDLQAQNTANSTLNISSNSQNSINTLTNTQNALQTAGTNNQNSANASLTNSANNTTIQPAAGTTYTNVHGIWLRAEDAGNITVSELKKANITDIFVKANLISAPTYSSVLSGIITKFKNSGIRIHAWITCFQDANGKWINPANTTQQTTLLNAIKKIVTNYSVDGIFLDYVRYSGAGSNTAGTSGTKTITSFVQKVYNAVKSIKPKVAVSATVMPEGATNANTYGQNYTQLSKYLDFIVPMIYKGNYGQNTTWIGTTTKYIVNNAGGKPVIVGLQSYISDYDTTPLSAGELNADIKSALSNGASGYALYRYGLISKDFIAPPSFNTSDIQSAAAKVKAYIETNHKLPNYVTIGTTQVTMSAFLKLMVKGLLQINSKITTPITLKTVNNPQNSTGSFTKGNINKTSYIDIAQRINSFIDSNGLAPNYATTGLGKVQYEQLVYMFSKILNYYNTNKALPNYVSMDPGVKVSPPSDSDIQTTQVFTLSQIKSAATSVKSYIESNHDLPNYVTIGLVQVKMTDFLRLLIIGTIEVNDGSNAQISLKTVNAAAKPSESIKGGNITKANYVDLANRVKAFIDANGALPNHATTTLGEIGYPSLIYMYSKILAYDSTNKALPNYVSVSPWSAVSTVPIPSELQQYLKETKNCQVTNSQIQALAKSITSGKSSTYDKAVAIFNWVRDNIGYSFYYNTKYGAVGTLNAKTGNCVDTAHLLIALERAAGIPARYEHVKAQFTSGTWYGHVIAQVWVNGKWYNADGTSSKNTFGVINNWNTATATYYGTYAELPF</sequence>
<proteinExistence type="predicted"/>
<dbReference type="Proteomes" id="UP000217784">
    <property type="component" value="Unassembled WGS sequence"/>
</dbReference>
<feature type="domain" description="Transglutaminase-like" evidence="1">
    <location>
        <begin position="768"/>
        <end position="829"/>
    </location>
</feature>
<name>A0A2A2H9K1_METBR</name>
<evidence type="ECO:0000313" key="3">
    <source>
        <dbReference type="Proteomes" id="UP000217784"/>
    </source>
</evidence>
<dbReference type="PANTHER" id="PTHR33490:SF3">
    <property type="entry name" value="CONSERVED INTEGRAL MEMBRANE PROTEIN"/>
    <property type="match status" value="1"/>
</dbReference>
<dbReference type="Gene3D" id="3.20.20.80">
    <property type="entry name" value="Glycosidases"/>
    <property type="match status" value="2"/>
</dbReference>
<evidence type="ECO:0000259" key="1">
    <source>
        <dbReference type="SMART" id="SM00460"/>
    </source>
</evidence>
<accession>A0A2A2H9K1</accession>
<dbReference type="Pfam" id="PF01841">
    <property type="entry name" value="Transglut_core"/>
    <property type="match status" value="1"/>
</dbReference>
<protein>
    <recommendedName>
        <fullName evidence="1">Transglutaminase-like domain-containing protein</fullName>
    </recommendedName>
</protein>
<comment type="caution">
    <text evidence="2">The sequence shown here is derived from an EMBL/GenBank/DDBJ whole genome shotgun (WGS) entry which is preliminary data.</text>
</comment>
<dbReference type="EMBL" id="LMVM01000001">
    <property type="protein sequence ID" value="PAV06079.1"/>
    <property type="molecule type" value="Genomic_DNA"/>
</dbReference>
<dbReference type="Pfam" id="PF13200">
    <property type="entry name" value="DUF4015"/>
    <property type="match status" value="1"/>
</dbReference>
<dbReference type="SUPFAM" id="SSF54001">
    <property type="entry name" value="Cysteine proteinases"/>
    <property type="match status" value="1"/>
</dbReference>
<keyword evidence="3" id="KW-1185">Reference proteome</keyword>
<dbReference type="SUPFAM" id="SSF51445">
    <property type="entry name" value="(Trans)glycosidases"/>
    <property type="match status" value="1"/>
</dbReference>
<dbReference type="InterPro" id="IPR018975">
    <property type="entry name" value="Pseudomurein-binding_repeat"/>
</dbReference>
<dbReference type="AlphaFoldDB" id="A0A2A2H9K1"/>
<reference evidence="2 3" key="1">
    <citation type="journal article" date="2017" name="BMC Genomics">
        <title>Genomic analysis of methanogenic archaea reveals a shift towards energy conservation.</title>
        <authorList>
            <person name="Gilmore S.P."/>
            <person name="Henske J.K."/>
            <person name="Sexton J.A."/>
            <person name="Solomon K.V."/>
            <person name="Seppala S."/>
            <person name="Yoo J.I."/>
            <person name="Huyett L.M."/>
            <person name="Pressman A."/>
            <person name="Cogan J.Z."/>
            <person name="Kivenson V."/>
            <person name="Peng X."/>
            <person name="Tan Y."/>
            <person name="Valentine D.L."/>
            <person name="O'Malley M.A."/>
        </authorList>
    </citation>
    <scope>NUCLEOTIDE SEQUENCE [LARGE SCALE GENOMIC DNA]</scope>
    <source>
        <strain evidence="2 3">M.o.H.</strain>
    </source>
</reference>
<evidence type="ECO:0000313" key="2">
    <source>
        <dbReference type="EMBL" id="PAV06079.1"/>
    </source>
</evidence>
<dbReference type="SMART" id="SM00460">
    <property type="entry name" value="TGc"/>
    <property type="match status" value="1"/>
</dbReference>
<organism evidence="2 3">
    <name type="scientific">Methanobacterium bryantii</name>
    <dbReference type="NCBI Taxonomy" id="2161"/>
    <lineage>
        <taxon>Archaea</taxon>
        <taxon>Methanobacteriati</taxon>
        <taxon>Methanobacteriota</taxon>
        <taxon>Methanomada group</taxon>
        <taxon>Methanobacteria</taxon>
        <taxon>Methanobacteriales</taxon>
        <taxon>Methanobacteriaceae</taxon>
        <taxon>Methanobacterium</taxon>
    </lineage>
</organism>
<dbReference type="Gene3D" id="3.10.620.30">
    <property type="match status" value="1"/>
</dbReference>